<dbReference type="HOGENOM" id="CLU_412596_0_0_5"/>
<feature type="domain" description="Helicase HerA central" evidence="1">
    <location>
        <begin position="230"/>
        <end position="327"/>
    </location>
</feature>
<dbReference type="EMBL" id="ACQA01000001">
    <property type="protein sequence ID" value="EEQ95776.1"/>
    <property type="molecule type" value="Genomic_DNA"/>
</dbReference>
<protein>
    <recommendedName>
        <fullName evidence="1">Helicase HerA central domain-containing protein</fullName>
    </recommendedName>
</protein>
<evidence type="ECO:0000259" key="1">
    <source>
        <dbReference type="Pfam" id="PF01935"/>
    </source>
</evidence>
<dbReference type="SUPFAM" id="SSF52540">
    <property type="entry name" value="P-loop containing nucleoside triphosphate hydrolases"/>
    <property type="match status" value="1"/>
</dbReference>
<sequence length="735" mass="81502">MLNGKMKQDSLRSGIRRTVSSMGILTSVVNTASDEAARDAGHRLASLLDPARICGDLINIDYRSAVVLVHDRLRSNVGGVPKGCFLVASRLAHGSSPNAMLEDTSLILLRVLDKASLPNSSETDRMRYEAGQRVSASNNLNWDDEQTLDKFTANFLRFAGVECRVIGTFMMRMSQKGGWAVQFGADLSNIYSGRGMKVYKPDGELLKLIANFVRPQPKADKHPLADRRIKIGRVRYAASERQGDTTDMVDVTLDPTDLIARRTALFGMSRTGKSNTVKKIASSVFMLRAEDSLRGRVGQLILDANGEYANDNPIDKGALRSVFNGCANSGPTDVVTYGLHPHPKDPQRRLVKLNFFGTEPKSWFDRDAVVAAMAPMIQAKAVVDAALASQGSAQYKTAFMNIDLTVPEDWEPKDITRYRRIVTAYRVILAKAGLMRSSSMQKVSLDRLTNDKLRKALGSHEGYARAAVIFEKGLVSWDEAYEAFNLLRQAIGDKDSPYAEFNRESRKGDEEKDWHDSGLMGILALMEHQGGIRLIGKVGPQHSPDTTEDFADQIVADLSAGKLVIVDQSTGDPELNEAASRRLMWRVFDHQKTAFTNPSLDEKEEMILPPDVIVYVEEAHNLLPKDGDDLKDIWPRVAKEGSKYRIGLVYATQEPSSIMSNILSNTDNWFVAHLNRAGEVKQVRDFYDFGDFEQQILNVALPGFIRMRTLSNPYVVPVQIDPFVANAPADQGGKD</sequence>
<accession>C4WIX5</accession>
<reference evidence="2 3" key="1">
    <citation type="submission" date="2009-05" db="EMBL/GenBank/DDBJ databases">
        <authorList>
            <person name="Setubal J.C."/>
            <person name="Boyle S."/>
            <person name="Crasta O.R."/>
            <person name="Gillespie J.J."/>
            <person name="Kenyon R.W."/>
            <person name="Lu J."/>
            <person name="Mane S."/>
            <person name="Nagrani S."/>
            <person name="Shallom J.M."/>
            <person name="Shallom S."/>
            <person name="Shukla M."/>
            <person name="Snyder E.E."/>
            <person name="Sobral B.W."/>
            <person name="Wattam A.R."/>
            <person name="Will R."/>
            <person name="Williams K."/>
            <person name="Yoo H."/>
            <person name="Munk C."/>
            <person name="Tapia R."/>
            <person name="Green L."/>
            <person name="Rogers Y."/>
            <person name="Detter J.C."/>
            <person name="Bruce D."/>
            <person name="Brettin T.S."/>
            <person name="Tsolis R."/>
        </authorList>
    </citation>
    <scope>NUCLEOTIDE SEQUENCE [LARGE SCALE GENOMIC DNA]</scope>
    <source>
        <strain evidence="2 3">LMG 3301</strain>
    </source>
</reference>
<dbReference type="PANTHER" id="PTHR42957:SF1">
    <property type="entry name" value="HELICASE MJ1565-RELATED"/>
    <property type="match status" value="1"/>
</dbReference>
<evidence type="ECO:0000313" key="3">
    <source>
        <dbReference type="Proteomes" id="UP000004386"/>
    </source>
</evidence>
<dbReference type="Gene3D" id="3.40.50.300">
    <property type="entry name" value="P-loop containing nucleotide triphosphate hydrolases"/>
    <property type="match status" value="2"/>
</dbReference>
<dbReference type="Proteomes" id="UP000004386">
    <property type="component" value="Unassembled WGS sequence"/>
</dbReference>
<organism evidence="2 3">
    <name type="scientific">Brucella intermedia LMG 3301</name>
    <dbReference type="NCBI Taxonomy" id="641118"/>
    <lineage>
        <taxon>Bacteria</taxon>
        <taxon>Pseudomonadati</taxon>
        <taxon>Pseudomonadota</taxon>
        <taxon>Alphaproteobacteria</taxon>
        <taxon>Hyphomicrobiales</taxon>
        <taxon>Brucellaceae</taxon>
        <taxon>Brucella/Ochrobactrum group</taxon>
        <taxon>Brucella</taxon>
    </lineage>
</organism>
<evidence type="ECO:0000313" key="2">
    <source>
        <dbReference type="EMBL" id="EEQ95776.1"/>
    </source>
</evidence>
<gene>
    <name evidence="2" type="ORF">OINT_1001170</name>
</gene>
<dbReference type="AlphaFoldDB" id="C4WIX5"/>
<dbReference type="PANTHER" id="PTHR42957">
    <property type="entry name" value="HELICASE MJ1565-RELATED"/>
    <property type="match status" value="1"/>
</dbReference>
<proteinExistence type="predicted"/>
<comment type="caution">
    <text evidence="2">The sequence shown here is derived from an EMBL/GenBank/DDBJ whole genome shotgun (WGS) entry which is preliminary data.</text>
</comment>
<dbReference type="InterPro" id="IPR002789">
    <property type="entry name" value="HerA_central"/>
</dbReference>
<dbReference type="InterPro" id="IPR008571">
    <property type="entry name" value="HerA-like"/>
</dbReference>
<dbReference type="InterPro" id="IPR027417">
    <property type="entry name" value="P-loop_NTPase"/>
</dbReference>
<dbReference type="Pfam" id="PF01935">
    <property type="entry name" value="DUF87"/>
    <property type="match status" value="1"/>
</dbReference>
<name>C4WIX5_9HYPH</name>